<protein>
    <submittedName>
        <fullName evidence="1">Uncharacterized protein</fullName>
    </submittedName>
</protein>
<organism evidence="1">
    <name type="scientific">marine sediment metagenome</name>
    <dbReference type="NCBI Taxonomy" id="412755"/>
    <lineage>
        <taxon>unclassified sequences</taxon>
        <taxon>metagenomes</taxon>
        <taxon>ecological metagenomes</taxon>
    </lineage>
</organism>
<evidence type="ECO:0000313" key="1">
    <source>
        <dbReference type="EMBL" id="GAH07370.1"/>
    </source>
</evidence>
<sequence>KIYKFPIIAYAFTDEGYKKIYQGINVLPCFKLKKEFEFHLTSSIY</sequence>
<gene>
    <name evidence="1" type="ORF">S01H4_62611</name>
</gene>
<proteinExistence type="predicted"/>
<dbReference type="AlphaFoldDB" id="X1DGD3"/>
<dbReference type="EMBL" id="BART01037411">
    <property type="protein sequence ID" value="GAH07370.1"/>
    <property type="molecule type" value="Genomic_DNA"/>
</dbReference>
<accession>X1DGD3</accession>
<reference evidence="1" key="1">
    <citation type="journal article" date="2014" name="Front. Microbiol.">
        <title>High frequency of phylogenetically diverse reductive dehalogenase-homologous genes in deep subseafloor sedimentary metagenomes.</title>
        <authorList>
            <person name="Kawai M."/>
            <person name="Futagami T."/>
            <person name="Toyoda A."/>
            <person name="Takaki Y."/>
            <person name="Nishi S."/>
            <person name="Hori S."/>
            <person name="Arai W."/>
            <person name="Tsubouchi T."/>
            <person name="Morono Y."/>
            <person name="Uchiyama I."/>
            <person name="Ito T."/>
            <person name="Fujiyama A."/>
            <person name="Inagaki F."/>
            <person name="Takami H."/>
        </authorList>
    </citation>
    <scope>NUCLEOTIDE SEQUENCE</scope>
    <source>
        <strain evidence="1">Expedition CK06-06</strain>
    </source>
</reference>
<comment type="caution">
    <text evidence="1">The sequence shown here is derived from an EMBL/GenBank/DDBJ whole genome shotgun (WGS) entry which is preliminary data.</text>
</comment>
<feature type="non-terminal residue" evidence="1">
    <location>
        <position position="1"/>
    </location>
</feature>
<name>X1DGD3_9ZZZZ</name>